<reference evidence="2 3" key="1">
    <citation type="submission" date="2018-11" db="EMBL/GenBank/DDBJ databases">
        <title>Rufibacter latericius sp. nov., isolated from water in Baiyang Lake.</title>
        <authorList>
            <person name="Yang Y."/>
        </authorList>
    </citation>
    <scope>NUCLEOTIDE SEQUENCE [LARGE SCALE GENOMIC DNA]</scope>
    <source>
        <strain evidence="2 3">R-22-1c-1</strain>
    </source>
</reference>
<keyword evidence="1" id="KW-0732">Signal</keyword>
<feature type="chain" id="PRO_5017933399" description="Lipocalin-like domain-containing protein" evidence="1">
    <location>
        <begin position="18"/>
        <end position="170"/>
    </location>
</feature>
<sequence length="170" mass="19563">MKIVLSFFILAITFSTALGQQKMLTKASVFKLFKASIEQESKKSIMIGHNAWLSCNKDSAYFNNDTIRLYENRLYETANVCCDRVGWTFWKKDSFILQESQICKEPPTGIVTDGKDYYSIKIEEREGGLYLSTFNTYDGNKLIETFLIKSLDEEKHGKELGKVLTLVRIK</sequence>
<evidence type="ECO:0008006" key="4">
    <source>
        <dbReference type="Google" id="ProtNLM"/>
    </source>
</evidence>
<protein>
    <recommendedName>
        <fullName evidence="4">Lipocalin-like domain-containing protein</fullName>
    </recommendedName>
</protein>
<proteinExistence type="predicted"/>
<keyword evidence="3" id="KW-1185">Reference proteome</keyword>
<dbReference type="AlphaFoldDB" id="A0A3M9MTA0"/>
<evidence type="ECO:0000313" key="3">
    <source>
        <dbReference type="Proteomes" id="UP000272117"/>
    </source>
</evidence>
<feature type="signal peptide" evidence="1">
    <location>
        <begin position="1"/>
        <end position="17"/>
    </location>
</feature>
<dbReference type="EMBL" id="RJJD01000004">
    <property type="protein sequence ID" value="RNI28719.1"/>
    <property type="molecule type" value="Genomic_DNA"/>
</dbReference>
<organism evidence="2 3">
    <name type="scientific">Rufibacter latericius</name>
    <dbReference type="NCBI Taxonomy" id="2487040"/>
    <lineage>
        <taxon>Bacteria</taxon>
        <taxon>Pseudomonadati</taxon>
        <taxon>Bacteroidota</taxon>
        <taxon>Cytophagia</taxon>
        <taxon>Cytophagales</taxon>
        <taxon>Hymenobacteraceae</taxon>
        <taxon>Rufibacter</taxon>
    </lineage>
</organism>
<comment type="caution">
    <text evidence="2">The sequence shown here is derived from an EMBL/GenBank/DDBJ whole genome shotgun (WGS) entry which is preliminary data.</text>
</comment>
<accession>A0A3M9MTA0</accession>
<dbReference type="Proteomes" id="UP000272117">
    <property type="component" value="Unassembled WGS sequence"/>
</dbReference>
<dbReference type="OrthoDB" id="1430940at2"/>
<dbReference type="RefSeq" id="WP_123126576.1">
    <property type="nucleotide sequence ID" value="NZ_RJJD01000004.1"/>
</dbReference>
<evidence type="ECO:0000313" key="2">
    <source>
        <dbReference type="EMBL" id="RNI28719.1"/>
    </source>
</evidence>
<gene>
    <name evidence="2" type="ORF">EFB08_08785</name>
</gene>
<name>A0A3M9MTA0_9BACT</name>
<evidence type="ECO:0000256" key="1">
    <source>
        <dbReference type="SAM" id="SignalP"/>
    </source>
</evidence>